<gene>
    <name evidence="2" type="ORF">PSALAMII_LOCUS7041</name>
</gene>
<evidence type="ECO:0000313" key="3">
    <source>
        <dbReference type="Proteomes" id="UP001152592"/>
    </source>
</evidence>
<dbReference type="InterPro" id="IPR006076">
    <property type="entry name" value="FAD-dep_OxRdtase"/>
</dbReference>
<comment type="caution">
    <text evidence="2">The sequence shown here is derived from an EMBL/GenBank/DDBJ whole genome shotgun (WGS) entry which is preliminary data.</text>
</comment>
<dbReference type="GO" id="GO:0005737">
    <property type="term" value="C:cytoplasm"/>
    <property type="evidence" value="ECO:0007669"/>
    <property type="project" value="TreeGrafter"/>
</dbReference>
<dbReference type="EMBL" id="CAJVPD010000249">
    <property type="protein sequence ID" value="CAG8394869.1"/>
    <property type="molecule type" value="Genomic_DNA"/>
</dbReference>
<dbReference type="PANTHER" id="PTHR13847">
    <property type="entry name" value="SARCOSINE DEHYDROGENASE-RELATED"/>
    <property type="match status" value="1"/>
</dbReference>
<sequence length="484" mass="52751">MGILSKLNHIYSTLQALKAELTESKSTFDDLRSRISTPTPPVSNSTHSHWQNEPFQIPPQPLPTSTDIIIIGSGISGASIAYTLLQKSPCNILILEARDICSGATGRNGGHIKCSAYMEYSSLKDRFGESARNLLRFQKRHMSLLLGLIGELGIEAEAREVETVDIFTDERAWEDAKRMVHVFKTDMPEEAGDIVVFDGVDGCQEYHVNPAHCYGIIKYKAAALSPYKFITSLYGILQRNDNFAISPSTMVTEIVSADGDGYTVSTSRGQIKAAQIVHATDGFAATLIPGLEGKIFPVRGHVTVQSGCGFDASRSWCIHHKRGYDYISQRPGGELVVGGGVIQSPGRGVDEFGIWRDDGICYSIRAYLGGLVETIFETQTKVEQAWSGCMGFTSDLLPFVGRLEESLTGRKGGGEWISAGFQGEGMVLAWLSGVAVGLMIAGDEEYQDEAGIPGGRVQEWLPRELICSKERVDRLSISDLGVLL</sequence>
<dbReference type="PANTHER" id="PTHR13847:SF213">
    <property type="entry name" value="DEPENDENT OXIDOREDUCTASE, PUTATIVE-RELATED"/>
    <property type="match status" value="1"/>
</dbReference>
<dbReference type="Gene3D" id="3.30.9.10">
    <property type="entry name" value="D-Amino Acid Oxidase, subunit A, domain 2"/>
    <property type="match status" value="1"/>
</dbReference>
<name>A0A9W4NPH3_9EURO</name>
<evidence type="ECO:0000259" key="1">
    <source>
        <dbReference type="Pfam" id="PF01266"/>
    </source>
</evidence>
<dbReference type="OrthoDB" id="10262326at2759"/>
<dbReference type="Proteomes" id="UP001152592">
    <property type="component" value="Unassembled WGS sequence"/>
</dbReference>
<feature type="domain" description="FAD dependent oxidoreductase" evidence="1">
    <location>
        <begin position="67"/>
        <end position="435"/>
    </location>
</feature>
<dbReference type="Pfam" id="PF01266">
    <property type="entry name" value="DAO"/>
    <property type="match status" value="1"/>
</dbReference>
<reference evidence="2" key="1">
    <citation type="submission" date="2021-07" db="EMBL/GenBank/DDBJ databases">
        <authorList>
            <person name="Branca A.L. A."/>
        </authorList>
    </citation>
    <scope>NUCLEOTIDE SEQUENCE</scope>
</reference>
<accession>A0A9W4NPH3</accession>
<dbReference type="InterPro" id="IPR036188">
    <property type="entry name" value="FAD/NAD-bd_sf"/>
</dbReference>
<dbReference type="Gene3D" id="3.50.50.60">
    <property type="entry name" value="FAD/NAD(P)-binding domain"/>
    <property type="match status" value="1"/>
</dbReference>
<dbReference type="AlphaFoldDB" id="A0A9W4NPH3"/>
<organism evidence="2 3">
    <name type="scientific">Penicillium salamii</name>
    <dbReference type="NCBI Taxonomy" id="1612424"/>
    <lineage>
        <taxon>Eukaryota</taxon>
        <taxon>Fungi</taxon>
        <taxon>Dikarya</taxon>
        <taxon>Ascomycota</taxon>
        <taxon>Pezizomycotina</taxon>
        <taxon>Eurotiomycetes</taxon>
        <taxon>Eurotiomycetidae</taxon>
        <taxon>Eurotiales</taxon>
        <taxon>Aspergillaceae</taxon>
        <taxon>Penicillium</taxon>
    </lineage>
</organism>
<proteinExistence type="predicted"/>
<protein>
    <recommendedName>
        <fullName evidence="1">FAD dependent oxidoreductase domain-containing protein</fullName>
    </recommendedName>
</protein>
<dbReference type="SUPFAM" id="SSF51905">
    <property type="entry name" value="FAD/NAD(P)-binding domain"/>
    <property type="match status" value="1"/>
</dbReference>
<evidence type="ECO:0000313" key="2">
    <source>
        <dbReference type="EMBL" id="CAG8394869.1"/>
    </source>
</evidence>